<protein>
    <submittedName>
        <fullName evidence="1">Uncharacterized protein</fullName>
    </submittedName>
</protein>
<accession>A0ABP3JKV1</accession>
<dbReference type="EMBL" id="BAAAHB010000012">
    <property type="protein sequence ID" value="GAA0455088.1"/>
    <property type="molecule type" value="Genomic_DNA"/>
</dbReference>
<proteinExistence type="predicted"/>
<evidence type="ECO:0000313" key="2">
    <source>
        <dbReference type="Proteomes" id="UP001499895"/>
    </source>
</evidence>
<organism evidence="1 2">
    <name type="scientific">Streptomyces stramineus</name>
    <dbReference type="NCBI Taxonomy" id="173861"/>
    <lineage>
        <taxon>Bacteria</taxon>
        <taxon>Bacillati</taxon>
        <taxon>Actinomycetota</taxon>
        <taxon>Actinomycetes</taxon>
        <taxon>Kitasatosporales</taxon>
        <taxon>Streptomycetaceae</taxon>
        <taxon>Streptomyces</taxon>
    </lineage>
</organism>
<reference evidence="2" key="1">
    <citation type="journal article" date="2019" name="Int. J. Syst. Evol. Microbiol.">
        <title>The Global Catalogue of Microorganisms (GCM) 10K type strain sequencing project: providing services to taxonomists for standard genome sequencing and annotation.</title>
        <authorList>
            <consortium name="The Broad Institute Genomics Platform"/>
            <consortium name="The Broad Institute Genome Sequencing Center for Infectious Disease"/>
            <person name="Wu L."/>
            <person name="Ma J."/>
        </authorList>
    </citation>
    <scope>NUCLEOTIDE SEQUENCE [LARGE SCALE GENOMIC DNA]</scope>
    <source>
        <strain evidence="2">JCM 10649</strain>
    </source>
</reference>
<sequence>MNVRRWDKIVTSWAAGDQQGLDDAWPTEVLPDLGSQWGQYEYVTNIGFAVQRVRRITGSPVFVRKPGCPRRESVRPGVTGRSP</sequence>
<comment type="caution">
    <text evidence="1">The sequence shown here is derived from an EMBL/GenBank/DDBJ whole genome shotgun (WGS) entry which is preliminary data.</text>
</comment>
<evidence type="ECO:0000313" key="1">
    <source>
        <dbReference type="EMBL" id="GAA0455088.1"/>
    </source>
</evidence>
<gene>
    <name evidence="1" type="ORF">GCM10009544_17280</name>
</gene>
<dbReference type="Proteomes" id="UP001499895">
    <property type="component" value="Unassembled WGS sequence"/>
</dbReference>
<keyword evidence="2" id="KW-1185">Reference proteome</keyword>
<name>A0ABP3JKV1_9ACTN</name>